<dbReference type="Gene3D" id="3.80.10.10">
    <property type="entry name" value="Ribonuclease Inhibitor"/>
    <property type="match status" value="1"/>
</dbReference>
<dbReference type="AlphaFoldDB" id="A0A132AI73"/>
<evidence type="ECO:0000313" key="2">
    <source>
        <dbReference type="Proteomes" id="UP000616769"/>
    </source>
</evidence>
<dbReference type="Pfam" id="PF13855">
    <property type="entry name" value="LRR_8"/>
    <property type="match status" value="1"/>
</dbReference>
<protein>
    <submittedName>
        <fullName evidence="1">Slit protein-like protein 2</fullName>
    </submittedName>
</protein>
<dbReference type="PANTHER" id="PTHR24366:SF96">
    <property type="entry name" value="LEUCINE RICH REPEAT CONTAINING 53"/>
    <property type="match status" value="1"/>
</dbReference>
<dbReference type="SMART" id="SM00369">
    <property type="entry name" value="LRR_TYP"/>
    <property type="match status" value="2"/>
</dbReference>
<sequence length="346" mass="39665">MTIIRREILCRGGGSSTGGSASEQLKKTFEFYSKWIPSSMQRFDSIYINLRNFTTIEADLFKGLKFANILLSGGELTFIHRDAFVGTEQHIYTMFIYGTNLSSKVNTDQDFFASIRKLVNLQKLIIFQNKLIEIPHNAFALESLAQNNETQTKKQLTEIQITEGSIVSIGTDAFADLMHLEQLSLNKNRINLIRSYAFRIHHKSNATLILDLTDNDLSPISFETNAFLGANRPLKIHLGLNGCNHKLDRLPEEIFRPFLDENPSNTIDVGRNCLNLKCGCQMAWMLSERYRLRVKNFRCYDSQNHSVYFSDYIRDDSCQYTRPNKFFSIAVSNNSTQSTDKAKNFE</sequence>
<proteinExistence type="predicted"/>
<dbReference type="SUPFAM" id="SSF52058">
    <property type="entry name" value="L domain-like"/>
    <property type="match status" value="1"/>
</dbReference>
<reference evidence="1 2" key="1">
    <citation type="journal article" date="2015" name="Parasit. Vectors">
        <title>Draft genome of the scabies mite.</title>
        <authorList>
            <person name="Rider S.D.Jr."/>
            <person name="Morgan M.S."/>
            <person name="Arlian L.G."/>
        </authorList>
    </citation>
    <scope>NUCLEOTIDE SEQUENCE [LARGE SCALE GENOMIC DNA]</scope>
    <source>
        <strain evidence="1">Arlian Lab</strain>
    </source>
</reference>
<organism evidence="1 2">
    <name type="scientific">Sarcoptes scabiei</name>
    <name type="common">Itch mite</name>
    <name type="synonym">Acarus scabiei</name>
    <dbReference type="NCBI Taxonomy" id="52283"/>
    <lineage>
        <taxon>Eukaryota</taxon>
        <taxon>Metazoa</taxon>
        <taxon>Ecdysozoa</taxon>
        <taxon>Arthropoda</taxon>
        <taxon>Chelicerata</taxon>
        <taxon>Arachnida</taxon>
        <taxon>Acari</taxon>
        <taxon>Acariformes</taxon>
        <taxon>Sarcoptiformes</taxon>
        <taxon>Astigmata</taxon>
        <taxon>Psoroptidia</taxon>
        <taxon>Sarcoptoidea</taxon>
        <taxon>Sarcoptidae</taxon>
        <taxon>Sarcoptinae</taxon>
        <taxon>Sarcoptes</taxon>
    </lineage>
</organism>
<dbReference type="Proteomes" id="UP000616769">
    <property type="component" value="Unassembled WGS sequence"/>
</dbReference>
<dbReference type="InterPro" id="IPR001611">
    <property type="entry name" value="Leu-rich_rpt"/>
</dbReference>
<dbReference type="InterPro" id="IPR003591">
    <property type="entry name" value="Leu-rich_rpt_typical-subtyp"/>
</dbReference>
<comment type="caution">
    <text evidence="1">The sequence shown here is derived from an EMBL/GenBank/DDBJ whole genome shotgun (WGS) entry which is preliminary data.</text>
</comment>
<dbReference type="EMBL" id="JXLN01014591">
    <property type="protein sequence ID" value="KPM10150.1"/>
    <property type="molecule type" value="Genomic_DNA"/>
</dbReference>
<dbReference type="OrthoDB" id="6494448at2759"/>
<dbReference type="VEuPathDB" id="VectorBase:SSCA007289"/>
<dbReference type="PANTHER" id="PTHR24366">
    <property type="entry name" value="IG(IMMUNOGLOBULIN) AND LRR(LEUCINE RICH REPEAT) DOMAINS"/>
    <property type="match status" value="1"/>
</dbReference>
<dbReference type="InterPro" id="IPR032675">
    <property type="entry name" value="LRR_dom_sf"/>
</dbReference>
<gene>
    <name evidence="1" type="ORF">QR98_0087000</name>
</gene>
<evidence type="ECO:0000313" key="1">
    <source>
        <dbReference type="EMBL" id="KPM10150.1"/>
    </source>
</evidence>
<accession>A0A132AI73</accession>
<name>A0A132AI73_SARSC</name>